<sequence>MFTQRTLEFAAFPTILLFTTLLRLALNVASTRIILMEGHTGAAAAGKVVEAFGHFLVGGNFAIGIVVFVILVIINFMVITKGAGRIAEVGARFVLDGMPGKQMAIDADLNAGLIGEDEAKKRRSEVTQEADFYGSMDGASKFVRGDAIAGILIMVINVVGGLLVGVLQHGMSMGHAAESYTLLTIGDGLVAQIPALVISTAAGVIVTRVSTDQDVGEQMVNQLFSNPSVMLLSAAVLGLLGLVPGMPNLVFLLFTAGLLGLAWWIRGREQKAPAEPKPVKMAENNTVVEATWNDVQLEDSLGMEVGYRLIPMVDFQQDGELLGRIRSIRKKFAQEMGFLPPSGAHSRQYGSATCPLSHFDERRGDWQW</sequence>
<reference evidence="2 3" key="1">
    <citation type="submission" date="2018-06" db="EMBL/GenBank/DDBJ databases">
        <authorList>
            <consortium name="Pathogen Informatics"/>
            <person name="Doyle S."/>
        </authorList>
    </citation>
    <scope>NUCLEOTIDE SEQUENCE [LARGE SCALE GENOMIC DNA]</scope>
    <source>
        <strain evidence="2 3">NCTC10418</strain>
    </source>
</reference>
<dbReference type="PANTHER" id="PTHR30161:SF1">
    <property type="entry name" value="FLAGELLAR BIOSYNTHESIS PROTEIN FLHA-RELATED"/>
    <property type="match status" value="1"/>
</dbReference>
<dbReference type="AlphaFoldDB" id="A0A376KT87"/>
<keyword evidence="1" id="KW-0812">Transmembrane</keyword>
<gene>
    <name evidence="2" type="primary">flhA_2</name>
    <name evidence="2" type="ORF">NCTC10418_03188</name>
</gene>
<accession>A0A376KT87</accession>
<keyword evidence="2" id="KW-0966">Cell projection</keyword>
<keyword evidence="1" id="KW-0472">Membrane</keyword>
<evidence type="ECO:0000313" key="3">
    <source>
        <dbReference type="Proteomes" id="UP000255460"/>
    </source>
</evidence>
<feature type="transmembrane region" description="Helical" evidence="1">
    <location>
        <begin position="223"/>
        <end position="243"/>
    </location>
</feature>
<dbReference type="InterPro" id="IPR025505">
    <property type="entry name" value="FHIPEP_CS"/>
</dbReference>
<dbReference type="EMBL" id="UFZQ01000001">
    <property type="protein sequence ID" value="STE85572.1"/>
    <property type="molecule type" value="Genomic_DNA"/>
</dbReference>
<proteinExistence type="predicted"/>
<dbReference type="Gene3D" id="3.40.30.60">
    <property type="entry name" value="FHIPEP family, domain 1"/>
    <property type="match status" value="1"/>
</dbReference>
<feature type="transmembrane region" description="Helical" evidence="1">
    <location>
        <begin position="147"/>
        <end position="169"/>
    </location>
</feature>
<feature type="transmembrane region" description="Helical" evidence="1">
    <location>
        <begin position="189"/>
        <end position="211"/>
    </location>
</feature>
<organism evidence="2 3">
    <name type="scientific">Escherichia coli</name>
    <dbReference type="NCBI Taxonomy" id="562"/>
    <lineage>
        <taxon>Bacteria</taxon>
        <taxon>Pseudomonadati</taxon>
        <taxon>Pseudomonadota</taxon>
        <taxon>Gammaproteobacteria</taxon>
        <taxon>Enterobacterales</taxon>
        <taxon>Enterobacteriaceae</taxon>
        <taxon>Escherichia</taxon>
    </lineage>
</organism>
<evidence type="ECO:0000256" key="1">
    <source>
        <dbReference type="SAM" id="Phobius"/>
    </source>
</evidence>
<evidence type="ECO:0000313" key="2">
    <source>
        <dbReference type="EMBL" id="STE85572.1"/>
    </source>
</evidence>
<dbReference type="PANTHER" id="PTHR30161">
    <property type="entry name" value="FLAGELLAR EXPORT PROTEIN, MEMBRANE FLHA SUBUNIT-RELATED"/>
    <property type="match status" value="1"/>
</dbReference>
<dbReference type="GO" id="GO:0044780">
    <property type="term" value="P:bacterial-type flagellum assembly"/>
    <property type="evidence" value="ECO:0007669"/>
    <property type="project" value="TreeGrafter"/>
</dbReference>
<dbReference type="PROSITE" id="PS00994">
    <property type="entry name" value="FHIPEP"/>
    <property type="match status" value="1"/>
</dbReference>
<protein>
    <submittedName>
        <fullName evidence="2">Flagellar biosynthesis protein FlhA</fullName>
    </submittedName>
</protein>
<keyword evidence="1" id="KW-1133">Transmembrane helix</keyword>
<dbReference type="InterPro" id="IPR042194">
    <property type="entry name" value="FHIPEP_1"/>
</dbReference>
<feature type="transmembrane region" description="Helical" evidence="1">
    <location>
        <begin position="249"/>
        <end position="265"/>
    </location>
</feature>
<dbReference type="Proteomes" id="UP000255460">
    <property type="component" value="Unassembled WGS sequence"/>
</dbReference>
<dbReference type="GO" id="GO:0009306">
    <property type="term" value="P:protein secretion"/>
    <property type="evidence" value="ECO:0007669"/>
    <property type="project" value="InterPro"/>
</dbReference>
<dbReference type="Pfam" id="PF00771">
    <property type="entry name" value="FHIPEP"/>
    <property type="match status" value="1"/>
</dbReference>
<keyword evidence="2" id="KW-0282">Flagellum</keyword>
<dbReference type="PRINTS" id="PR00949">
    <property type="entry name" value="TYPE3IMAPROT"/>
</dbReference>
<feature type="transmembrane region" description="Helical" evidence="1">
    <location>
        <begin position="55"/>
        <end position="78"/>
    </location>
</feature>
<dbReference type="InterPro" id="IPR001712">
    <property type="entry name" value="T3SS_FHIPEP"/>
</dbReference>
<dbReference type="GO" id="GO:0005886">
    <property type="term" value="C:plasma membrane"/>
    <property type="evidence" value="ECO:0007669"/>
    <property type="project" value="TreeGrafter"/>
</dbReference>
<name>A0A376KT87_ECOLX</name>
<keyword evidence="2" id="KW-0969">Cilium</keyword>